<dbReference type="GeneID" id="105947283"/>
<dbReference type="InterPro" id="IPR046350">
    <property type="entry name" value="Cystatin_sf"/>
</dbReference>
<proteinExistence type="inferred from homology"/>
<dbReference type="RefSeq" id="XP_017948888.2">
    <property type="nucleotide sequence ID" value="XM_018093399.2"/>
</dbReference>
<evidence type="ECO:0000313" key="8">
    <source>
        <dbReference type="Xenbase" id="XB-GENE-29089507"/>
    </source>
</evidence>
<evidence type="ECO:0000259" key="5">
    <source>
        <dbReference type="SMART" id="SM00043"/>
    </source>
</evidence>
<dbReference type="Pfam" id="PF00031">
    <property type="entry name" value="Cystatin"/>
    <property type="match status" value="1"/>
</dbReference>
<evidence type="ECO:0000313" key="7">
    <source>
        <dbReference type="RefSeq" id="XP_017948888.2"/>
    </source>
</evidence>
<gene>
    <name evidence="7 8" type="primary">LOC105947283</name>
</gene>
<keyword evidence="2" id="KW-0646">Protease inhibitor</keyword>
<reference evidence="7" key="1">
    <citation type="submission" date="2025-08" db="UniProtKB">
        <authorList>
            <consortium name="RefSeq"/>
        </authorList>
    </citation>
    <scope>IDENTIFICATION</scope>
    <source>
        <strain evidence="7">Nigerian</strain>
        <tissue evidence="7">Liver and blood</tissue>
    </source>
</reference>
<dbReference type="OMA" id="NSEYWYK"/>
<evidence type="ECO:0000256" key="4">
    <source>
        <dbReference type="SAM" id="SignalP"/>
    </source>
</evidence>
<evidence type="ECO:0000256" key="1">
    <source>
        <dbReference type="ARBA" id="ARBA00009403"/>
    </source>
</evidence>
<feature type="signal peptide" evidence="4">
    <location>
        <begin position="1"/>
        <end position="19"/>
    </location>
</feature>
<organism evidence="6 7">
    <name type="scientific">Xenopus tropicalis</name>
    <name type="common">Western clawed frog</name>
    <name type="synonym">Silurana tropicalis</name>
    <dbReference type="NCBI Taxonomy" id="8364"/>
    <lineage>
        <taxon>Eukaryota</taxon>
        <taxon>Metazoa</taxon>
        <taxon>Chordata</taxon>
        <taxon>Craniata</taxon>
        <taxon>Vertebrata</taxon>
        <taxon>Euteleostomi</taxon>
        <taxon>Amphibia</taxon>
        <taxon>Batrachia</taxon>
        <taxon>Anura</taxon>
        <taxon>Pipoidea</taxon>
        <taxon>Pipidae</taxon>
        <taxon>Xenopodinae</taxon>
        <taxon>Xenopus</taxon>
        <taxon>Silurana</taxon>
    </lineage>
</organism>
<feature type="domain" description="Cystatin" evidence="5">
    <location>
        <begin position="32"/>
        <end position="142"/>
    </location>
</feature>
<dbReference type="PANTHER" id="PTHR46186:SF2">
    <property type="entry name" value="CYSTATIN"/>
    <property type="match status" value="1"/>
</dbReference>
<accession>A0A8J0T3I0</accession>
<dbReference type="SUPFAM" id="SSF54403">
    <property type="entry name" value="Cystatin/monellin"/>
    <property type="match status" value="1"/>
</dbReference>
<protein>
    <submittedName>
        <fullName evidence="7">Cystatin-like 1</fullName>
    </submittedName>
</protein>
<dbReference type="Proteomes" id="UP000008143">
    <property type="component" value="Chromosome 4"/>
</dbReference>
<evidence type="ECO:0000256" key="3">
    <source>
        <dbReference type="ARBA" id="ARBA00022704"/>
    </source>
</evidence>
<dbReference type="InterPro" id="IPR000010">
    <property type="entry name" value="Cystatin_dom"/>
</dbReference>
<dbReference type="SMART" id="SM00043">
    <property type="entry name" value="CY"/>
    <property type="match status" value="1"/>
</dbReference>
<dbReference type="Xenbase" id="XB-GENE-29089507">
    <property type="gene designation" value="LOC105947283"/>
</dbReference>
<dbReference type="Gene3D" id="3.10.450.10">
    <property type="match status" value="1"/>
</dbReference>
<name>A0A8J0T3I0_XENTR</name>
<evidence type="ECO:0000256" key="2">
    <source>
        <dbReference type="ARBA" id="ARBA00022690"/>
    </source>
</evidence>
<dbReference type="PANTHER" id="PTHR46186">
    <property type="entry name" value="CYSTATIN"/>
    <property type="match status" value="1"/>
</dbReference>
<comment type="similarity">
    <text evidence="1">Belongs to the cystatin family.</text>
</comment>
<feature type="chain" id="PRO_5035208275" evidence="4">
    <location>
        <begin position="20"/>
        <end position="147"/>
    </location>
</feature>
<keyword evidence="6" id="KW-1185">Reference proteome</keyword>
<dbReference type="AGR" id="Xenbase:XB-GENE-29089507"/>
<sequence length="147" mass="16984">MIYPIVLCVLAAQFLHSMSQEVDDEVIPHTAPSLGGWVKMPVDSKNVMRLQRFVEESYNHESNSEYWYKIKRVLSASMQVVNGFNYDISLILEPTECLKKDMNSDKNCLLMGLAGQKGEECQIQIYEPIPTFEPMVMNKSCREWTQR</sequence>
<keyword evidence="4" id="KW-0732">Signal</keyword>
<dbReference type="GO" id="GO:0004869">
    <property type="term" value="F:cysteine-type endopeptidase inhibitor activity"/>
    <property type="evidence" value="ECO:0007669"/>
    <property type="project" value="UniProtKB-KW"/>
</dbReference>
<dbReference type="OrthoDB" id="1908104at2759"/>
<keyword evidence="3" id="KW-0789">Thiol protease inhibitor</keyword>
<dbReference type="CDD" id="cd00042">
    <property type="entry name" value="CY"/>
    <property type="match status" value="1"/>
</dbReference>
<dbReference type="AlphaFoldDB" id="A0A8J0T3I0"/>
<dbReference type="KEGG" id="xtr:105947283"/>
<evidence type="ECO:0000313" key="6">
    <source>
        <dbReference type="Proteomes" id="UP000008143"/>
    </source>
</evidence>